<dbReference type="Proteomes" id="UP000007431">
    <property type="component" value="Unassembled WGS sequence"/>
</dbReference>
<dbReference type="KEGG" id="scm:SCHCO_01341108"/>
<organism evidence="2">
    <name type="scientific">Schizophyllum commune (strain H4-8 / FGSC 9210)</name>
    <name type="common">Split gill fungus</name>
    <dbReference type="NCBI Taxonomy" id="578458"/>
    <lineage>
        <taxon>Eukaryota</taxon>
        <taxon>Fungi</taxon>
        <taxon>Dikarya</taxon>
        <taxon>Basidiomycota</taxon>
        <taxon>Agaricomycotina</taxon>
        <taxon>Agaricomycetes</taxon>
        <taxon>Agaricomycetidae</taxon>
        <taxon>Agaricales</taxon>
        <taxon>Schizophyllaceae</taxon>
        <taxon>Schizophyllum</taxon>
    </lineage>
</organism>
<keyword evidence="2" id="KW-1185">Reference proteome</keyword>
<feature type="non-terminal residue" evidence="1">
    <location>
        <position position="307"/>
    </location>
</feature>
<reference evidence="1 2" key="1">
    <citation type="journal article" date="2010" name="Nat. Biotechnol.">
        <title>Genome sequence of the model mushroom Schizophyllum commune.</title>
        <authorList>
            <person name="Ohm R.A."/>
            <person name="de Jong J.F."/>
            <person name="Lugones L.G."/>
            <person name="Aerts A."/>
            <person name="Kothe E."/>
            <person name="Stajich J.E."/>
            <person name="de Vries R.P."/>
            <person name="Record E."/>
            <person name="Levasseur A."/>
            <person name="Baker S.E."/>
            <person name="Bartholomew K.A."/>
            <person name="Coutinho P.M."/>
            <person name="Erdmann S."/>
            <person name="Fowler T.J."/>
            <person name="Gathman A.C."/>
            <person name="Lombard V."/>
            <person name="Henrissat B."/>
            <person name="Knabe N."/>
            <person name="Kuees U."/>
            <person name="Lilly W.W."/>
            <person name="Lindquist E."/>
            <person name="Lucas S."/>
            <person name="Magnuson J.K."/>
            <person name="Piumi F."/>
            <person name="Raudaskoski M."/>
            <person name="Salamov A."/>
            <person name="Schmutz J."/>
            <person name="Schwarze F.W.M.R."/>
            <person name="vanKuyk P.A."/>
            <person name="Horton J.S."/>
            <person name="Grigoriev I.V."/>
            <person name="Woesten H.A.B."/>
        </authorList>
    </citation>
    <scope>NUCLEOTIDE SEQUENCE [LARGE SCALE GENOMIC DNA]</scope>
    <source>
        <strain evidence="2">H4-8 / FGSC 9210</strain>
    </source>
</reference>
<proteinExistence type="predicted"/>
<sequence>MALTAMLSPPLLSSPPPFSSSFPLPPLLPPSCVGSEGRAGKGRVSATRCRERTLTALARGPPATFDAPNRRKCAVHGLAGPGPVMKEGRVRVRPTDCPALARGAPGDFGDGNPQSCARAMPRDTGKLIDDGGSEQKTHVALARTIAPITAGREDVGGALPADQAHPARLEALESGWDGYAVVLDVWLDLMNTGLARLESACSANLYGSGSCHAGMISSASATLLSRASLGLRRHSLALLLAVYRRDCPACTVCSLGLQGNPRLLLARSRALEHAPPHSHWCRRISPLVNKLLTSTSGSWHQRKNEEA</sequence>
<evidence type="ECO:0000313" key="1">
    <source>
        <dbReference type="EMBL" id="EFI92286.1"/>
    </source>
</evidence>
<protein>
    <submittedName>
        <fullName evidence="1">Uncharacterized protein</fullName>
    </submittedName>
</protein>
<dbReference type="AlphaFoldDB" id="D8QIU0"/>
<name>D8QIU0_SCHCM</name>
<dbReference type="RefSeq" id="XP_003027189.1">
    <property type="nucleotide sequence ID" value="XM_003027143.1"/>
</dbReference>
<evidence type="ECO:0000313" key="2">
    <source>
        <dbReference type="Proteomes" id="UP000007431"/>
    </source>
</evidence>
<accession>D8QIU0</accession>
<dbReference type="InParanoid" id="D8QIU0"/>
<gene>
    <name evidence="1" type="ORF">SCHCODRAFT_113805</name>
</gene>
<dbReference type="HOGENOM" id="CLU_078870_0_0_1"/>
<dbReference type="EMBL" id="GL377313">
    <property type="protein sequence ID" value="EFI92286.1"/>
    <property type="molecule type" value="Genomic_DNA"/>
</dbReference>
<dbReference type="VEuPathDB" id="FungiDB:SCHCODRAFT_01341108"/>
<dbReference type="GeneID" id="9597068"/>